<feature type="domain" description="TMEM205-like" evidence="6">
    <location>
        <begin position="15"/>
        <end position="112"/>
    </location>
</feature>
<keyword evidence="8" id="KW-1185">Reference proteome</keyword>
<gene>
    <name evidence="7" type="ORF">BU26DRAFT_421834</name>
</gene>
<evidence type="ECO:0000256" key="2">
    <source>
        <dbReference type="ARBA" id="ARBA00022692"/>
    </source>
</evidence>
<evidence type="ECO:0000256" key="3">
    <source>
        <dbReference type="ARBA" id="ARBA00022989"/>
    </source>
</evidence>
<sequence length="173" mass="19574">MAVFSSFLAPFHLFAYSTLLGTQLYQTFVMVKIAHRALPRDAFTTLQKRVFPAYFRSQSLLLALVAVTLPPHGPMSLAREKADWISFLVAGVTAALNLVVFGPRTSRIMMVRKYQEKIDAQTPVDGFVGDEMKKLNRAFSWNHAMCMHLNLITIGATLWYGWTLASRLRFDAE</sequence>
<evidence type="ECO:0000256" key="1">
    <source>
        <dbReference type="ARBA" id="ARBA00004370"/>
    </source>
</evidence>
<dbReference type="EMBL" id="ML987192">
    <property type="protein sequence ID" value="KAF2251715.1"/>
    <property type="molecule type" value="Genomic_DNA"/>
</dbReference>
<feature type="transmembrane region" description="Helical" evidence="5">
    <location>
        <begin position="53"/>
        <end position="72"/>
    </location>
</feature>
<evidence type="ECO:0000256" key="4">
    <source>
        <dbReference type="ARBA" id="ARBA00023136"/>
    </source>
</evidence>
<name>A0A6A6IMB9_9PLEO</name>
<accession>A0A6A6IMB9</accession>
<evidence type="ECO:0000259" key="6">
    <source>
        <dbReference type="Pfam" id="PF13664"/>
    </source>
</evidence>
<dbReference type="InterPro" id="IPR025423">
    <property type="entry name" value="TMEM205-like"/>
</dbReference>
<evidence type="ECO:0000256" key="5">
    <source>
        <dbReference type="SAM" id="Phobius"/>
    </source>
</evidence>
<dbReference type="PANTHER" id="PTHR23241:SF102">
    <property type="entry name" value="LD23009P"/>
    <property type="match status" value="1"/>
</dbReference>
<dbReference type="RefSeq" id="XP_033686719.1">
    <property type="nucleotide sequence ID" value="XM_033823431.1"/>
</dbReference>
<dbReference type="InterPro" id="IPR053009">
    <property type="entry name" value="Xanthocillin_Biosynth-Assoc"/>
</dbReference>
<dbReference type="OrthoDB" id="1641132at2759"/>
<comment type="subcellular location">
    <subcellularLocation>
        <location evidence="1">Membrane</location>
    </subcellularLocation>
</comment>
<protein>
    <recommendedName>
        <fullName evidence="6">TMEM205-like domain-containing protein</fullName>
    </recommendedName>
</protein>
<dbReference type="Proteomes" id="UP000800094">
    <property type="component" value="Unassembled WGS sequence"/>
</dbReference>
<dbReference type="Pfam" id="PF13664">
    <property type="entry name" value="DUF4149"/>
    <property type="match status" value="1"/>
</dbReference>
<evidence type="ECO:0000313" key="8">
    <source>
        <dbReference type="Proteomes" id="UP000800094"/>
    </source>
</evidence>
<dbReference type="AlphaFoldDB" id="A0A6A6IMB9"/>
<feature type="transmembrane region" description="Helical" evidence="5">
    <location>
        <begin position="141"/>
        <end position="162"/>
    </location>
</feature>
<keyword evidence="4 5" id="KW-0472">Membrane</keyword>
<dbReference type="PANTHER" id="PTHR23241">
    <property type="entry name" value="LATE EMBRYOGENESIS ABUNDANT PLANTS LEA-RELATED"/>
    <property type="match status" value="1"/>
</dbReference>
<evidence type="ECO:0000313" key="7">
    <source>
        <dbReference type="EMBL" id="KAF2251715.1"/>
    </source>
</evidence>
<dbReference type="GeneID" id="54576761"/>
<organism evidence="7 8">
    <name type="scientific">Trematosphaeria pertusa</name>
    <dbReference type="NCBI Taxonomy" id="390896"/>
    <lineage>
        <taxon>Eukaryota</taxon>
        <taxon>Fungi</taxon>
        <taxon>Dikarya</taxon>
        <taxon>Ascomycota</taxon>
        <taxon>Pezizomycotina</taxon>
        <taxon>Dothideomycetes</taxon>
        <taxon>Pleosporomycetidae</taxon>
        <taxon>Pleosporales</taxon>
        <taxon>Massarineae</taxon>
        <taxon>Trematosphaeriaceae</taxon>
        <taxon>Trematosphaeria</taxon>
    </lineage>
</organism>
<proteinExistence type="predicted"/>
<feature type="transmembrane region" description="Helical" evidence="5">
    <location>
        <begin position="84"/>
        <end position="103"/>
    </location>
</feature>
<keyword evidence="3 5" id="KW-1133">Transmembrane helix</keyword>
<feature type="transmembrane region" description="Helical" evidence="5">
    <location>
        <begin position="13"/>
        <end position="33"/>
    </location>
</feature>
<dbReference type="GO" id="GO:0016020">
    <property type="term" value="C:membrane"/>
    <property type="evidence" value="ECO:0007669"/>
    <property type="project" value="UniProtKB-SubCell"/>
</dbReference>
<reference evidence="7" key="1">
    <citation type="journal article" date="2020" name="Stud. Mycol.">
        <title>101 Dothideomycetes genomes: a test case for predicting lifestyles and emergence of pathogens.</title>
        <authorList>
            <person name="Haridas S."/>
            <person name="Albert R."/>
            <person name="Binder M."/>
            <person name="Bloem J."/>
            <person name="Labutti K."/>
            <person name="Salamov A."/>
            <person name="Andreopoulos B."/>
            <person name="Baker S."/>
            <person name="Barry K."/>
            <person name="Bills G."/>
            <person name="Bluhm B."/>
            <person name="Cannon C."/>
            <person name="Castanera R."/>
            <person name="Culley D."/>
            <person name="Daum C."/>
            <person name="Ezra D."/>
            <person name="Gonzalez J."/>
            <person name="Henrissat B."/>
            <person name="Kuo A."/>
            <person name="Liang C."/>
            <person name="Lipzen A."/>
            <person name="Lutzoni F."/>
            <person name="Magnuson J."/>
            <person name="Mondo S."/>
            <person name="Nolan M."/>
            <person name="Ohm R."/>
            <person name="Pangilinan J."/>
            <person name="Park H.-J."/>
            <person name="Ramirez L."/>
            <person name="Alfaro M."/>
            <person name="Sun H."/>
            <person name="Tritt A."/>
            <person name="Yoshinaga Y."/>
            <person name="Zwiers L.-H."/>
            <person name="Turgeon B."/>
            <person name="Goodwin S."/>
            <person name="Spatafora J."/>
            <person name="Crous P."/>
            <person name="Grigoriev I."/>
        </authorList>
    </citation>
    <scope>NUCLEOTIDE SEQUENCE</scope>
    <source>
        <strain evidence="7">CBS 122368</strain>
    </source>
</reference>
<keyword evidence="2 5" id="KW-0812">Transmembrane</keyword>